<dbReference type="InterPro" id="IPR025870">
    <property type="entry name" value="Glyoxalase-like_dom"/>
</dbReference>
<dbReference type="Proteomes" id="UP000517916">
    <property type="component" value="Unassembled WGS sequence"/>
</dbReference>
<reference evidence="2 3" key="1">
    <citation type="submission" date="2020-08" db="EMBL/GenBank/DDBJ databases">
        <title>Genomic Encyclopedia of Archaeal and Bacterial Type Strains, Phase II (KMG-II): from individual species to whole genera.</title>
        <authorList>
            <person name="Goeker M."/>
        </authorList>
    </citation>
    <scope>NUCLEOTIDE SEQUENCE [LARGE SCALE GENOMIC DNA]</scope>
    <source>
        <strain evidence="2 3">DSM 43850</strain>
    </source>
</reference>
<gene>
    <name evidence="2" type="ORF">BC739_002158</name>
</gene>
<protein>
    <submittedName>
        <fullName evidence="2">Catechol 2,3-dioxygenase-like lactoylglutathione lyase family enzyme</fullName>
    </submittedName>
</protein>
<dbReference type="InterPro" id="IPR029068">
    <property type="entry name" value="Glyas_Bleomycin-R_OHBP_Dase"/>
</dbReference>
<dbReference type="RefSeq" id="WP_182837153.1">
    <property type="nucleotide sequence ID" value="NZ_BAAABQ010000010.1"/>
</dbReference>
<feature type="domain" description="Glyoxalase-like" evidence="1">
    <location>
        <begin position="4"/>
        <end position="169"/>
    </location>
</feature>
<dbReference type="SUPFAM" id="SSF54593">
    <property type="entry name" value="Glyoxalase/Bleomycin resistance protein/Dihydroxybiphenyl dioxygenase"/>
    <property type="match status" value="1"/>
</dbReference>
<dbReference type="EMBL" id="JACJID010000002">
    <property type="protein sequence ID" value="MBA8924959.1"/>
    <property type="molecule type" value="Genomic_DNA"/>
</dbReference>
<proteinExistence type="predicted"/>
<organism evidence="2 3">
    <name type="scientific">Kutzneria viridogrisea</name>
    <dbReference type="NCBI Taxonomy" id="47990"/>
    <lineage>
        <taxon>Bacteria</taxon>
        <taxon>Bacillati</taxon>
        <taxon>Actinomycetota</taxon>
        <taxon>Actinomycetes</taxon>
        <taxon>Pseudonocardiales</taxon>
        <taxon>Pseudonocardiaceae</taxon>
        <taxon>Kutzneria</taxon>
    </lineage>
</organism>
<keyword evidence="3" id="KW-1185">Reference proteome</keyword>
<dbReference type="Gene3D" id="3.10.180.10">
    <property type="entry name" value="2,3-Dihydroxybiphenyl 1,2-Dioxygenase, domain 1"/>
    <property type="match status" value="1"/>
</dbReference>
<evidence type="ECO:0000259" key="1">
    <source>
        <dbReference type="Pfam" id="PF13468"/>
    </source>
</evidence>
<dbReference type="Pfam" id="PF13468">
    <property type="entry name" value="Glyoxalase_3"/>
    <property type="match status" value="1"/>
</dbReference>
<accession>A0ABR6BDK6</accession>
<evidence type="ECO:0000313" key="3">
    <source>
        <dbReference type="Proteomes" id="UP000517916"/>
    </source>
</evidence>
<sequence>MFHLDHMCLGVSDLADGVRRFREETGLGVYEGGVFPEAGLGVWIVPLGGEVYAEIEGVADPGRAARGAGAWISRATGDGRDRWMFWCLRADTLEELQEVAERLGGQVSSIPGRVQPDGTRRVITSAPGIDQSWRHGLPNWYYRADPASNPARGAVTGGRTAQGVTWLEVGGDETVLRKHLGAETFDRLPLRVVPGEPGLHAVAVRTAEGEEVVLRRPPAGPANF</sequence>
<comment type="caution">
    <text evidence="2">The sequence shown here is derived from an EMBL/GenBank/DDBJ whole genome shotgun (WGS) entry which is preliminary data.</text>
</comment>
<evidence type="ECO:0000313" key="2">
    <source>
        <dbReference type="EMBL" id="MBA8924959.1"/>
    </source>
</evidence>
<name>A0ABR6BDK6_9PSEU</name>